<dbReference type="InterPro" id="IPR012338">
    <property type="entry name" value="Beta-lactam/transpept-like"/>
</dbReference>
<name>A0A6N8FH38_9BACI</name>
<dbReference type="Gene3D" id="3.40.710.10">
    <property type="entry name" value="DD-peptidase/beta-lactamase superfamily"/>
    <property type="match status" value="1"/>
</dbReference>
<evidence type="ECO:0000256" key="1">
    <source>
        <dbReference type="ARBA" id="ARBA00006096"/>
    </source>
</evidence>
<dbReference type="PANTHER" id="PTHR30023">
    <property type="entry name" value="D-ALANYL-D-ALANINE CARBOXYPEPTIDASE"/>
    <property type="match status" value="1"/>
</dbReference>
<sequence length="506" mass="55526">MKGNKYWKKVVMLLFIVAVACLPFSSEEKDLFVVASDELAEGTSNQSLDDKIDQLLEDERLDGAMTGVSIRKASDGELLYSHDGDIRLHPASNQKILTAISALRTLGADYRFTTEVLTDGKLEGKVLQGNLYVKGKGDPTLLKEDFDQFANELKEQGIHKIKGNLVGDDSWYDDVRLSTDLNWDDEFNYTAAQISALTISPNTDYDAGTVIVEVYPGKKAGDLPVVKLTPETDYLTIVNKAETVAKGESKSISIDREHGTNKFIIEGKIPVDGSLSRAWRAVWEPTGYALDVFKKSLEEQGIELIGNSQVTLGTTPNEATVLTSKQSMTLEELLIPFMKLSNNGHGEVLVKEMGQFVHGEGSWSKGLEVMEEVLANNGLSMNSILLRDGAGMSHKNLIPADQVTKLLFEVQDESWFPVFENSLPVAGEPDRFVGGTLRNRMTGDSTKGNVKAKTGSLTGVNTLSGYVTSKDGEKLIFSIMMNNYITGSMTQIQDTIATTLAEHEFE</sequence>
<organism evidence="4 5">
    <name type="scientific">Ornithinibacillus caprae</name>
    <dbReference type="NCBI Taxonomy" id="2678566"/>
    <lineage>
        <taxon>Bacteria</taxon>
        <taxon>Bacillati</taxon>
        <taxon>Bacillota</taxon>
        <taxon>Bacilli</taxon>
        <taxon>Bacillales</taxon>
        <taxon>Bacillaceae</taxon>
        <taxon>Ornithinibacillus</taxon>
    </lineage>
</organism>
<dbReference type="InterPro" id="IPR000667">
    <property type="entry name" value="Peptidase_S13"/>
</dbReference>
<keyword evidence="3" id="KW-0732">Signal</keyword>
<dbReference type="PROSITE" id="PS51257">
    <property type="entry name" value="PROKAR_LIPOPROTEIN"/>
    <property type="match status" value="1"/>
</dbReference>
<accession>A0A6N8FH38</accession>
<dbReference type="NCBIfam" id="TIGR00666">
    <property type="entry name" value="PBP4"/>
    <property type="match status" value="1"/>
</dbReference>
<evidence type="ECO:0000256" key="2">
    <source>
        <dbReference type="ARBA" id="ARBA00022801"/>
    </source>
</evidence>
<keyword evidence="5" id="KW-1185">Reference proteome</keyword>
<dbReference type="EC" id="3.4.16.4" evidence="4"/>
<feature type="chain" id="PRO_5038687276" evidence="3">
    <location>
        <begin position="21"/>
        <end position="506"/>
    </location>
</feature>
<dbReference type="GO" id="GO:0009002">
    <property type="term" value="F:serine-type D-Ala-D-Ala carboxypeptidase activity"/>
    <property type="evidence" value="ECO:0007669"/>
    <property type="project" value="UniProtKB-EC"/>
</dbReference>
<dbReference type="AlphaFoldDB" id="A0A6N8FH38"/>
<dbReference type="EMBL" id="WOCA01000002">
    <property type="protein sequence ID" value="MUK87574.1"/>
    <property type="molecule type" value="Genomic_DNA"/>
</dbReference>
<comment type="similarity">
    <text evidence="1">Belongs to the peptidase S13 family.</text>
</comment>
<dbReference type="Pfam" id="PF02113">
    <property type="entry name" value="Peptidase_S13"/>
    <property type="match status" value="1"/>
</dbReference>
<evidence type="ECO:0000313" key="5">
    <source>
        <dbReference type="Proteomes" id="UP000469125"/>
    </source>
</evidence>
<keyword evidence="4" id="KW-0121">Carboxypeptidase</keyword>
<dbReference type="PANTHER" id="PTHR30023:SF0">
    <property type="entry name" value="PENICILLIN-SENSITIVE CARBOXYPEPTIDASE A"/>
    <property type="match status" value="1"/>
</dbReference>
<dbReference type="GO" id="GO:0000270">
    <property type="term" value="P:peptidoglycan metabolic process"/>
    <property type="evidence" value="ECO:0007669"/>
    <property type="project" value="TreeGrafter"/>
</dbReference>
<feature type="signal peptide" evidence="3">
    <location>
        <begin position="1"/>
        <end position="20"/>
    </location>
</feature>
<dbReference type="Proteomes" id="UP000469125">
    <property type="component" value="Unassembled WGS sequence"/>
</dbReference>
<dbReference type="PRINTS" id="PR00922">
    <property type="entry name" value="DADACBPTASE3"/>
</dbReference>
<evidence type="ECO:0000256" key="3">
    <source>
        <dbReference type="SAM" id="SignalP"/>
    </source>
</evidence>
<keyword evidence="2 4" id="KW-0378">Hydrolase</keyword>
<protein>
    <submittedName>
        <fullName evidence="4">D-alanyl-D-alanine carboxypeptidase/D-alanyl-D-alanine-endopeptidase</fullName>
        <ecNumber evidence="4">3.4.16.4</ecNumber>
    </submittedName>
</protein>
<comment type="caution">
    <text evidence="4">The sequence shown here is derived from an EMBL/GenBank/DDBJ whole genome shotgun (WGS) entry which is preliminary data.</text>
</comment>
<evidence type="ECO:0000313" key="4">
    <source>
        <dbReference type="EMBL" id="MUK87574.1"/>
    </source>
</evidence>
<proteinExistence type="inferred from homology"/>
<dbReference type="GO" id="GO:0006508">
    <property type="term" value="P:proteolysis"/>
    <property type="evidence" value="ECO:0007669"/>
    <property type="project" value="InterPro"/>
</dbReference>
<dbReference type="RefSeq" id="WP_155667383.1">
    <property type="nucleotide sequence ID" value="NZ_WOCA01000002.1"/>
</dbReference>
<dbReference type="Gene3D" id="3.50.80.20">
    <property type="entry name" value="D-Ala-D-Ala carboxypeptidase C, peptidase S13"/>
    <property type="match status" value="1"/>
</dbReference>
<reference evidence="4 5" key="1">
    <citation type="submission" date="2019-11" db="EMBL/GenBank/DDBJ databases">
        <authorList>
            <person name="Li X."/>
        </authorList>
    </citation>
    <scope>NUCLEOTIDE SEQUENCE [LARGE SCALE GENOMIC DNA]</scope>
    <source>
        <strain evidence="4 5">L9</strain>
    </source>
</reference>
<gene>
    <name evidence="4" type="primary">dacB</name>
    <name evidence="4" type="ORF">GMD78_04055</name>
</gene>
<dbReference type="SUPFAM" id="SSF56601">
    <property type="entry name" value="beta-lactamase/transpeptidase-like"/>
    <property type="match status" value="1"/>
</dbReference>
<keyword evidence="4" id="KW-0645">Protease</keyword>